<evidence type="ECO:0000313" key="4">
    <source>
        <dbReference type="Proteomes" id="UP000011863"/>
    </source>
</evidence>
<gene>
    <name evidence="3" type="ORF">YM304_20050</name>
</gene>
<name>A0A6C7EAT6_ILUCY</name>
<dbReference type="SUPFAM" id="SSF51905">
    <property type="entry name" value="FAD/NAD(P)-binding domain"/>
    <property type="match status" value="1"/>
</dbReference>
<dbReference type="InterPro" id="IPR036188">
    <property type="entry name" value="FAD/NAD-bd_sf"/>
</dbReference>
<dbReference type="Pfam" id="PF01266">
    <property type="entry name" value="DAO"/>
    <property type="match status" value="1"/>
</dbReference>
<dbReference type="GO" id="GO:0032981">
    <property type="term" value="P:mitochondrial respiratory chain complex I assembly"/>
    <property type="evidence" value="ECO:0007669"/>
    <property type="project" value="TreeGrafter"/>
</dbReference>
<keyword evidence="4" id="KW-1185">Reference proteome</keyword>
<dbReference type="RefSeq" id="WP_015441566.1">
    <property type="nucleotide sequence ID" value="NC_020520.1"/>
</dbReference>
<evidence type="ECO:0000259" key="2">
    <source>
        <dbReference type="Pfam" id="PF01266"/>
    </source>
</evidence>
<dbReference type="InterPro" id="IPR006076">
    <property type="entry name" value="FAD-dep_OxRdtase"/>
</dbReference>
<dbReference type="Proteomes" id="UP000011863">
    <property type="component" value="Chromosome"/>
</dbReference>
<dbReference type="GO" id="GO:0005737">
    <property type="term" value="C:cytoplasm"/>
    <property type="evidence" value="ECO:0007669"/>
    <property type="project" value="TreeGrafter"/>
</dbReference>
<organism evidence="3 4">
    <name type="scientific">Ilumatobacter coccineus (strain NBRC 103263 / KCTC 29153 / YM16-304)</name>
    <dbReference type="NCBI Taxonomy" id="1313172"/>
    <lineage>
        <taxon>Bacteria</taxon>
        <taxon>Bacillati</taxon>
        <taxon>Actinomycetota</taxon>
        <taxon>Acidimicrobiia</taxon>
        <taxon>Acidimicrobiales</taxon>
        <taxon>Ilumatobacteraceae</taxon>
        <taxon>Ilumatobacter</taxon>
    </lineage>
</organism>
<evidence type="ECO:0000313" key="3">
    <source>
        <dbReference type="EMBL" id="BAN02319.1"/>
    </source>
</evidence>
<dbReference type="AlphaFoldDB" id="A0A6C7EAT6"/>
<sequence>MTELRSHYDVVCVGGAMMGSSVAYFLTQNPDFDGSVLVVEPDWTYDNAQTTRAQNSIREQFTNDLNIRLSRFGIEFIEHFHENVQVDGVSPELNFRGTGYLFLADDEDRYAQLERESLDQLAAGAEVTMLRPDAISERFPYMDATQVVGARLGGMREGSFDGWALFQGIRRRAIHDGATYVKDRVVDIDVVDGRVRSVVLASGATVGADWVVNSAGCRAKLIAEMVGLELPVEPRARTSFVFDCRTPIDAIVPLTITPAGVHFRREQNHYMCGTAPDVDTAVDYDDLRARHDEFEDKIWPVLARYVPQFDQVHVVASWGGQYDYNTLDHNLVIGPGGDVENFLFVNGFSGHGLQQGPAVGRGVSEWITYGEFRAIDLRPLGYERIVSGTPIREDAVI</sequence>
<reference evidence="3 4" key="1">
    <citation type="journal article" date="2013" name="Int. J. Syst. Evol. Microbiol.">
        <title>Ilumatobacter nonamiense sp. nov. and Ilumatobacter coccineum sp. nov., isolated from seashore sand.</title>
        <authorList>
            <person name="Matsumoto A."/>
            <person name="Kasai H."/>
            <person name="Matsuo Y."/>
            <person name="Shizuri Y."/>
            <person name="Ichikawa N."/>
            <person name="Fujita N."/>
            <person name="Omura S."/>
            <person name="Takahashi Y."/>
        </authorList>
    </citation>
    <scope>NUCLEOTIDE SEQUENCE [LARGE SCALE GENOMIC DNA]</scope>
    <source>
        <strain evidence="4">NBRC 103263 / KCTC 29153 / YM16-304</strain>
    </source>
</reference>
<dbReference type="OrthoDB" id="9806452at2"/>
<evidence type="ECO:0000256" key="1">
    <source>
        <dbReference type="ARBA" id="ARBA00023002"/>
    </source>
</evidence>
<accession>A0A6C7EAT6</accession>
<dbReference type="Gene3D" id="3.50.50.60">
    <property type="entry name" value="FAD/NAD(P)-binding domain"/>
    <property type="match status" value="1"/>
</dbReference>
<dbReference type="PANTHER" id="PTHR13847">
    <property type="entry name" value="SARCOSINE DEHYDROGENASE-RELATED"/>
    <property type="match status" value="1"/>
</dbReference>
<proteinExistence type="predicted"/>
<feature type="domain" description="FAD dependent oxidoreductase" evidence="2">
    <location>
        <begin position="9"/>
        <end position="366"/>
    </location>
</feature>
<dbReference type="GO" id="GO:0016491">
    <property type="term" value="F:oxidoreductase activity"/>
    <property type="evidence" value="ECO:0007669"/>
    <property type="project" value="UniProtKB-KW"/>
</dbReference>
<protein>
    <submittedName>
        <fullName evidence="3">Putative oxidoreductase</fullName>
    </submittedName>
</protein>
<dbReference type="KEGG" id="aym:YM304_20050"/>
<dbReference type="EMBL" id="AP012057">
    <property type="protein sequence ID" value="BAN02319.1"/>
    <property type="molecule type" value="Genomic_DNA"/>
</dbReference>
<keyword evidence="1" id="KW-0560">Oxidoreductase</keyword>
<dbReference type="Gene3D" id="3.30.9.10">
    <property type="entry name" value="D-Amino Acid Oxidase, subunit A, domain 2"/>
    <property type="match status" value="1"/>
</dbReference>
<dbReference type="PANTHER" id="PTHR13847:SF287">
    <property type="entry name" value="FAD-DEPENDENT OXIDOREDUCTASE DOMAIN-CONTAINING PROTEIN 1"/>
    <property type="match status" value="1"/>
</dbReference>